<dbReference type="InterPro" id="IPR041796">
    <property type="entry name" value="Mre11_N"/>
</dbReference>
<evidence type="ECO:0000259" key="8">
    <source>
        <dbReference type="Pfam" id="PF00149"/>
    </source>
</evidence>
<name>A0A366UG27_ENTHR</name>
<keyword evidence="4 7" id="KW-0540">Nuclease</keyword>
<evidence type="ECO:0000313" key="10">
    <source>
        <dbReference type="EMBL" id="RBT68607.1"/>
    </source>
</evidence>
<comment type="similarity">
    <text evidence="1 7">Belongs to the SbcD family.</text>
</comment>
<dbReference type="GO" id="GO:0004519">
    <property type="term" value="F:endonuclease activity"/>
    <property type="evidence" value="ECO:0007669"/>
    <property type="project" value="UniProtKB-KW"/>
</dbReference>
<dbReference type="CDD" id="cd00840">
    <property type="entry name" value="MPP_Mre11_N"/>
    <property type="match status" value="1"/>
</dbReference>
<dbReference type="GO" id="GO:0008408">
    <property type="term" value="F:3'-5' exonuclease activity"/>
    <property type="evidence" value="ECO:0007669"/>
    <property type="project" value="InterPro"/>
</dbReference>
<dbReference type="RefSeq" id="WP_010737095.1">
    <property type="nucleotide sequence ID" value="NZ_AP027299.1"/>
</dbReference>
<keyword evidence="7" id="KW-0233">DNA recombination</keyword>
<dbReference type="Proteomes" id="UP000253498">
    <property type="component" value="Unassembled WGS sequence"/>
</dbReference>
<dbReference type="InterPro" id="IPR026843">
    <property type="entry name" value="SbcD_C"/>
</dbReference>
<dbReference type="InterPro" id="IPR004843">
    <property type="entry name" value="Calcineurin-like_PHP"/>
</dbReference>
<comment type="function">
    <text evidence="7">SbcCD cleaves DNA hairpin structures. These structures can inhibit DNA replication and are intermediates in certain DNA recombination reactions. The complex acts as a 3'-&gt;5' double strand exonuclease that can open hairpins. It also has a 5' single-strand endonuclease activity.</text>
</comment>
<comment type="subunit">
    <text evidence="2 7">Heterodimer of SbcC and SbcD.</text>
</comment>
<evidence type="ECO:0000256" key="2">
    <source>
        <dbReference type="ARBA" id="ARBA00011322"/>
    </source>
</evidence>
<dbReference type="InterPro" id="IPR004593">
    <property type="entry name" value="SbcD"/>
</dbReference>
<dbReference type="SUPFAM" id="SSF56300">
    <property type="entry name" value="Metallo-dependent phosphatases"/>
    <property type="match status" value="1"/>
</dbReference>
<dbReference type="AlphaFoldDB" id="A0A366UG27"/>
<dbReference type="PANTHER" id="PTHR30337">
    <property type="entry name" value="COMPONENT OF ATP-DEPENDENT DSDNA EXONUCLEASE"/>
    <property type="match status" value="1"/>
</dbReference>
<dbReference type="Pfam" id="PF00149">
    <property type="entry name" value="Metallophos"/>
    <property type="match status" value="1"/>
</dbReference>
<dbReference type="GO" id="GO:0006310">
    <property type="term" value="P:DNA recombination"/>
    <property type="evidence" value="ECO:0007669"/>
    <property type="project" value="UniProtKB-KW"/>
</dbReference>
<dbReference type="Pfam" id="PF12320">
    <property type="entry name" value="SbcD_C"/>
    <property type="match status" value="1"/>
</dbReference>
<dbReference type="Proteomes" id="UP000352698">
    <property type="component" value="Unassembled WGS sequence"/>
</dbReference>
<dbReference type="Gene3D" id="3.60.21.10">
    <property type="match status" value="1"/>
</dbReference>
<comment type="caution">
    <text evidence="10">The sequence shown here is derived from an EMBL/GenBank/DDBJ whole genome shotgun (WGS) entry which is preliminary data.</text>
</comment>
<dbReference type="GO" id="GO:0006260">
    <property type="term" value="P:DNA replication"/>
    <property type="evidence" value="ECO:0007669"/>
    <property type="project" value="UniProtKB-KW"/>
</dbReference>
<evidence type="ECO:0000256" key="6">
    <source>
        <dbReference type="ARBA" id="ARBA00022839"/>
    </source>
</evidence>
<evidence type="ECO:0000256" key="4">
    <source>
        <dbReference type="ARBA" id="ARBA00022722"/>
    </source>
</evidence>
<keyword evidence="7" id="KW-0255">Endonuclease</keyword>
<reference evidence="11 13" key="2">
    <citation type="submission" date="2019-05" db="EMBL/GenBank/DDBJ databases">
        <authorList>
            <consortium name="Pathogen Informatics"/>
        </authorList>
    </citation>
    <scope>NUCLEOTIDE SEQUENCE [LARGE SCALE GENOMIC DNA]</scope>
    <source>
        <strain evidence="11 13">NCTC12204</strain>
    </source>
</reference>
<dbReference type="EMBL" id="CABEEP010000001">
    <property type="protein sequence ID" value="VTQ68441.1"/>
    <property type="molecule type" value="Genomic_DNA"/>
</dbReference>
<proteinExistence type="inferred from homology"/>
<dbReference type="PANTHER" id="PTHR30337:SF0">
    <property type="entry name" value="NUCLEASE SBCCD SUBUNIT D"/>
    <property type="match status" value="1"/>
</dbReference>
<evidence type="ECO:0000313" key="11">
    <source>
        <dbReference type="EMBL" id="VTQ68441.1"/>
    </source>
</evidence>
<evidence type="ECO:0000313" key="12">
    <source>
        <dbReference type="Proteomes" id="UP000253498"/>
    </source>
</evidence>
<evidence type="ECO:0000313" key="13">
    <source>
        <dbReference type="Proteomes" id="UP000352698"/>
    </source>
</evidence>
<dbReference type="InterPro" id="IPR029052">
    <property type="entry name" value="Metallo-depent_PP-like"/>
</dbReference>
<evidence type="ECO:0000256" key="1">
    <source>
        <dbReference type="ARBA" id="ARBA00010555"/>
    </source>
</evidence>
<feature type="domain" description="Calcineurin-like phosphoesterase" evidence="8">
    <location>
        <begin position="1"/>
        <end position="213"/>
    </location>
</feature>
<evidence type="ECO:0000259" key="9">
    <source>
        <dbReference type="Pfam" id="PF12320"/>
    </source>
</evidence>
<gene>
    <name evidence="7 11" type="primary">sbcD</name>
    <name evidence="10" type="ORF">EB03_01741</name>
    <name evidence="11" type="ORF">NCTC12204_02337</name>
</gene>
<dbReference type="InterPro" id="IPR050535">
    <property type="entry name" value="DNA_Repair-Maintenance_Comp"/>
</dbReference>
<dbReference type="EMBL" id="LESJ01000005">
    <property type="protein sequence ID" value="RBT68607.1"/>
    <property type="molecule type" value="Genomic_DNA"/>
</dbReference>
<evidence type="ECO:0000256" key="5">
    <source>
        <dbReference type="ARBA" id="ARBA00022801"/>
    </source>
</evidence>
<evidence type="ECO:0000256" key="7">
    <source>
        <dbReference type="RuleBase" id="RU363069"/>
    </source>
</evidence>
<organism evidence="10 12">
    <name type="scientific">Enterococcus hirae</name>
    <dbReference type="NCBI Taxonomy" id="1354"/>
    <lineage>
        <taxon>Bacteria</taxon>
        <taxon>Bacillati</taxon>
        <taxon>Bacillota</taxon>
        <taxon>Bacilli</taxon>
        <taxon>Lactobacillales</taxon>
        <taxon>Enterococcaceae</taxon>
        <taxon>Enterococcus</taxon>
    </lineage>
</organism>
<feature type="domain" description="Nuclease SbcCD subunit D C-terminal" evidence="9">
    <location>
        <begin position="263"/>
        <end position="350"/>
    </location>
</feature>
<dbReference type="NCBIfam" id="TIGR00619">
    <property type="entry name" value="sbcd"/>
    <property type="match status" value="1"/>
</dbReference>
<reference evidence="10 12" key="1">
    <citation type="submission" date="2015-06" db="EMBL/GenBank/DDBJ databases">
        <title>The Genome Sequence of Enterococcus hirae 88EA1.</title>
        <authorList>
            <consortium name="The Broad Institute Genomics Platform"/>
            <consortium name="The Broad Institute Genome Sequencing Center for Infectious Disease"/>
            <person name="Earl A.M."/>
            <person name="Van Tyne D."/>
            <person name="Lebreton F."/>
            <person name="Saavedra J.T."/>
            <person name="Gilmore M.S."/>
            <person name="Manson McGuire A."/>
            <person name="Clock S."/>
            <person name="Crupain M."/>
            <person name="Rangan U."/>
            <person name="Young S."/>
            <person name="Abouelleil A."/>
            <person name="Cao P."/>
            <person name="Chapman S.B."/>
            <person name="Griggs A."/>
            <person name="Priest M."/>
            <person name="Shea T."/>
            <person name="Wortman J."/>
            <person name="Nusbaum C."/>
            <person name="Birren B."/>
        </authorList>
    </citation>
    <scope>NUCLEOTIDE SEQUENCE [LARGE SCALE GENOMIC DNA]</scope>
    <source>
        <strain evidence="10 12">88EA1</strain>
    </source>
</reference>
<keyword evidence="7" id="KW-0235">DNA replication</keyword>
<keyword evidence="5 7" id="KW-0378">Hydrolase</keyword>
<protein>
    <recommendedName>
        <fullName evidence="3 7">Nuclease SbcCD subunit D</fullName>
    </recommendedName>
</protein>
<evidence type="ECO:0000256" key="3">
    <source>
        <dbReference type="ARBA" id="ARBA00013365"/>
    </source>
</evidence>
<sequence length="375" mass="43646">MRFLHTADWHIGKKLQGYDRIKEQEHVLTQILAIAKEENVDAIVIAGDLYDRSVPSVDAIEVFNQLMVEWNLREGFPIFAISGNHDSGIRLSTGTPWFSQSDYYLQTRLAEAFQPIIFKDTQFFLLPYFEPISARIYFEDEQIRTIQQAMEKVIEKMKTQFDSTKKQVLVSHFFVTGSMKSDSETKIEVGGLDAVPGDLLEPFDYVALGHLHNQAALNQKNARYSGSPLKFSLSEINQKKGVWIVDLEEDVSLNFRELTPLYDIEEITASFKELLNPDFYQTINRENYLQIYLEDRTIIPNMMNQLRKIYPRILGVERSNGRVELKQGKQKKMMTKDPHKIAQGFFKEMTKEQLTNKQEIWLKETLQELTDRNDQ</sequence>
<accession>A0A366UG27</accession>
<keyword evidence="6 7" id="KW-0269">Exonuclease</keyword>